<dbReference type="Pfam" id="PF00255">
    <property type="entry name" value="GSHPx"/>
    <property type="match status" value="1"/>
</dbReference>
<dbReference type="AlphaFoldDB" id="A0A0F9SJ24"/>
<dbReference type="EMBL" id="LAZR01000484">
    <property type="protein sequence ID" value="KKN67069.1"/>
    <property type="molecule type" value="Genomic_DNA"/>
</dbReference>
<dbReference type="PANTHER" id="PTHR11592:SF78">
    <property type="entry name" value="GLUTATHIONE PEROXIDASE"/>
    <property type="match status" value="1"/>
</dbReference>
<gene>
    <name evidence="4" type="ORF">LCGC14_0465130</name>
</gene>
<evidence type="ECO:0000256" key="2">
    <source>
        <dbReference type="ARBA" id="ARBA00022559"/>
    </source>
</evidence>
<dbReference type="InterPro" id="IPR000889">
    <property type="entry name" value="Glutathione_peroxidase"/>
</dbReference>
<evidence type="ECO:0000256" key="1">
    <source>
        <dbReference type="ARBA" id="ARBA00006926"/>
    </source>
</evidence>
<reference evidence="4" key="1">
    <citation type="journal article" date="2015" name="Nature">
        <title>Complex archaea that bridge the gap between prokaryotes and eukaryotes.</title>
        <authorList>
            <person name="Spang A."/>
            <person name="Saw J.H."/>
            <person name="Jorgensen S.L."/>
            <person name="Zaremba-Niedzwiedzka K."/>
            <person name="Martijn J."/>
            <person name="Lind A.E."/>
            <person name="van Eijk R."/>
            <person name="Schleper C."/>
            <person name="Guy L."/>
            <person name="Ettema T.J."/>
        </authorList>
    </citation>
    <scope>NUCLEOTIDE SEQUENCE</scope>
</reference>
<dbReference type="GO" id="GO:0034599">
    <property type="term" value="P:cellular response to oxidative stress"/>
    <property type="evidence" value="ECO:0007669"/>
    <property type="project" value="TreeGrafter"/>
</dbReference>
<dbReference type="PROSITE" id="PS00763">
    <property type="entry name" value="GLUTATHIONE_PEROXID_2"/>
    <property type="match status" value="1"/>
</dbReference>
<keyword evidence="3" id="KW-0560">Oxidoreductase</keyword>
<accession>A0A0F9SJ24</accession>
<name>A0A0F9SJ24_9ZZZZ</name>
<dbReference type="PROSITE" id="PS51355">
    <property type="entry name" value="GLUTATHIONE_PEROXID_3"/>
    <property type="match status" value="1"/>
</dbReference>
<dbReference type="FunFam" id="3.40.30.10:FF:000010">
    <property type="entry name" value="Glutathione peroxidase"/>
    <property type="match status" value="1"/>
</dbReference>
<proteinExistence type="inferred from homology"/>
<dbReference type="PROSITE" id="PS00460">
    <property type="entry name" value="GLUTATHIONE_PEROXID_1"/>
    <property type="match status" value="1"/>
</dbReference>
<dbReference type="InterPro" id="IPR036249">
    <property type="entry name" value="Thioredoxin-like_sf"/>
</dbReference>
<dbReference type="PRINTS" id="PR01011">
    <property type="entry name" value="GLUTPROXDASE"/>
</dbReference>
<protein>
    <recommendedName>
        <fullName evidence="5">Glutathione peroxidase</fullName>
    </recommendedName>
</protein>
<dbReference type="CDD" id="cd00340">
    <property type="entry name" value="GSH_Peroxidase"/>
    <property type="match status" value="1"/>
</dbReference>
<dbReference type="InterPro" id="IPR029760">
    <property type="entry name" value="GPX_CS"/>
</dbReference>
<keyword evidence="2" id="KW-0575">Peroxidase</keyword>
<dbReference type="Gene3D" id="3.40.30.10">
    <property type="entry name" value="Glutaredoxin"/>
    <property type="match status" value="1"/>
</dbReference>
<evidence type="ECO:0000313" key="4">
    <source>
        <dbReference type="EMBL" id="KKN67069.1"/>
    </source>
</evidence>
<evidence type="ECO:0000256" key="3">
    <source>
        <dbReference type="ARBA" id="ARBA00023002"/>
    </source>
</evidence>
<comment type="similarity">
    <text evidence="1">Belongs to the glutathione peroxidase family.</text>
</comment>
<dbReference type="InterPro" id="IPR029759">
    <property type="entry name" value="GPX_AS"/>
</dbReference>
<dbReference type="PANTHER" id="PTHR11592">
    <property type="entry name" value="GLUTATHIONE PEROXIDASE"/>
    <property type="match status" value="1"/>
</dbReference>
<dbReference type="GO" id="GO:0004601">
    <property type="term" value="F:peroxidase activity"/>
    <property type="evidence" value="ECO:0007669"/>
    <property type="project" value="UniProtKB-KW"/>
</dbReference>
<dbReference type="PIRSF" id="PIRSF000303">
    <property type="entry name" value="Glutathion_perox"/>
    <property type="match status" value="1"/>
</dbReference>
<organism evidence="4">
    <name type="scientific">marine sediment metagenome</name>
    <dbReference type="NCBI Taxonomy" id="412755"/>
    <lineage>
        <taxon>unclassified sequences</taxon>
        <taxon>metagenomes</taxon>
        <taxon>ecological metagenomes</taxon>
    </lineage>
</organism>
<comment type="caution">
    <text evidence="4">The sequence shown here is derived from an EMBL/GenBank/DDBJ whole genome shotgun (WGS) entry which is preliminary data.</text>
</comment>
<evidence type="ECO:0008006" key="5">
    <source>
        <dbReference type="Google" id="ProtNLM"/>
    </source>
</evidence>
<dbReference type="SUPFAM" id="SSF52833">
    <property type="entry name" value="Thioredoxin-like"/>
    <property type="match status" value="1"/>
</dbReference>
<sequence length="165" mass="18384">MHEFHQLSATSLQGQPINFNDFEGRVVLIVNTASKCGFTYQYESLQALHNKYASQGLVILGFPCNQFGKQEPGNATQIEQGCLINYGVSFLMAAKVDVNGKHAHPVFRHLKSALPGFLTRKIKWNFTKFLIAADGTPIKRYAPFTKPEKLELTIQKALAQAKSTL</sequence>